<evidence type="ECO:0000313" key="1">
    <source>
        <dbReference type="EMBL" id="JAH44926.1"/>
    </source>
</evidence>
<dbReference type="AlphaFoldDB" id="A0A0E9SUF6"/>
<name>A0A0E9SUF6_ANGAN</name>
<organism evidence="1">
    <name type="scientific">Anguilla anguilla</name>
    <name type="common">European freshwater eel</name>
    <name type="synonym">Muraena anguilla</name>
    <dbReference type="NCBI Taxonomy" id="7936"/>
    <lineage>
        <taxon>Eukaryota</taxon>
        <taxon>Metazoa</taxon>
        <taxon>Chordata</taxon>
        <taxon>Craniata</taxon>
        <taxon>Vertebrata</taxon>
        <taxon>Euteleostomi</taxon>
        <taxon>Actinopterygii</taxon>
        <taxon>Neopterygii</taxon>
        <taxon>Teleostei</taxon>
        <taxon>Anguilliformes</taxon>
        <taxon>Anguillidae</taxon>
        <taxon>Anguilla</taxon>
    </lineage>
</organism>
<protein>
    <submittedName>
        <fullName evidence="1">Uncharacterized protein</fullName>
    </submittedName>
</protein>
<proteinExistence type="predicted"/>
<sequence length="30" mass="3618">MSLLWEVLLCKEQCCWSIKLHLMPWPMNQG</sequence>
<accession>A0A0E9SUF6</accession>
<dbReference type="EMBL" id="GBXM01063651">
    <property type="protein sequence ID" value="JAH44926.1"/>
    <property type="molecule type" value="Transcribed_RNA"/>
</dbReference>
<reference evidence="1" key="2">
    <citation type="journal article" date="2015" name="Fish Shellfish Immunol.">
        <title>Early steps in the European eel (Anguilla anguilla)-Vibrio vulnificus interaction in the gills: Role of the RtxA13 toxin.</title>
        <authorList>
            <person name="Callol A."/>
            <person name="Pajuelo D."/>
            <person name="Ebbesson L."/>
            <person name="Teles M."/>
            <person name="MacKenzie S."/>
            <person name="Amaro C."/>
        </authorList>
    </citation>
    <scope>NUCLEOTIDE SEQUENCE</scope>
</reference>
<reference evidence="1" key="1">
    <citation type="submission" date="2014-11" db="EMBL/GenBank/DDBJ databases">
        <authorList>
            <person name="Amaro Gonzalez C."/>
        </authorList>
    </citation>
    <scope>NUCLEOTIDE SEQUENCE</scope>
</reference>